<dbReference type="EMBL" id="FNUE01000001">
    <property type="protein sequence ID" value="SED98661.1"/>
    <property type="molecule type" value="Genomic_DNA"/>
</dbReference>
<evidence type="ECO:0000256" key="7">
    <source>
        <dbReference type="ARBA" id="ARBA00022785"/>
    </source>
</evidence>
<dbReference type="InterPro" id="IPR042119">
    <property type="entry name" value="QueA_dom2"/>
</dbReference>
<evidence type="ECO:0000313" key="16">
    <source>
        <dbReference type="Proteomes" id="UP000037716"/>
    </source>
</evidence>
<comment type="subunit">
    <text evidence="3 13">Monomer.</text>
</comment>
<dbReference type="PANTHER" id="PTHR30307:SF0">
    <property type="entry name" value="S-ADENOSYLMETHIONINE:TRNA RIBOSYLTRANSFERASE-ISOMERASE"/>
    <property type="match status" value="1"/>
</dbReference>
<evidence type="ECO:0000313" key="14">
    <source>
        <dbReference type="EMBL" id="KOY51970.1"/>
    </source>
</evidence>
<dbReference type="NCBIfam" id="TIGR00113">
    <property type="entry name" value="queA"/>
    <property type="match status" value="1"/>
</dbReference>
<evidence type="ECO:0000313" key="15">
    <source>
        <dbReference type="EMBL" id="SED98661.1"/>
    </source>
</evidence>
<protein>
    <recommendedName>
        <fullName evidence="11 13">S-adenosylmethionine:tRNA ribosyltransferase-isomerase</fullName>
        <ecNumber evidence="10 13">2.4.99.17</ecNumber>
    </recommendedName>
    <alternativeName>
        <fullName evidence="12 13">Queuosine biosynthesis protein QueA</fullName>
    </alternativeName>
</protein>
<dbReference type="Gene3D" id="2.40.10.240">
    <property type="entry name" value="QueA-like"/>
    <property type="match status" value="1"/>
</dbReference>
<evidence type="ECO:0000256" key="4">
    <source>
        <dbReference type="ARBA" id="ARBA00022490"/>
    </source>
</evidence>
<dbReference type="InterPro" id="IPR003699">
    <property type="entry name" value="QueA"/>
</dbReference>
<dbReference type="FunFam" id="2.40.10.240:FF:000002">
    <property type="entry name" value="S-adenosylmethionine:tRNA ribosyltransferase-isomerase"/>
    <property type="match status" value="1"/>
</dbReference>
<comment type="caution">
    <text evidence="14">The sequence shown here is derived from an EMBL/GenBank/DDBJ whole genome shotgun (WGS) entry which is preliminary data.</text>
</comment>
<keyword evidence="17" id="KW-1185">Reference proteome</keyword>
<dbReference type="UniPathway" id="UPA00392"/>
<dbReference type="GO" id="GO:0008616">
    <property type="term" value="P:tRNA queuosine(34) biosynthetic process"/>
    <property type="evidence" value="ECO:0007669"/>
    <property type="project" value="UniProtKB-UniRule"/>
</dbReference>
<keyword evidence="14" id="KW-0413">Isomerase</keyword>
<proteinExistence type="inferred from homology"/>
<dbReference type="InterPro" id="IPR036100">
    <property type="entry name" value="QueA_sf"/>
</dbReference>
<comment type="subcellular location">
    <subcellularLocation>
        <location evidence="1 13">Cytoplasm</location>
    </subcellularLocation>
</comment>
<evidence type="ECO:0000256" key="9">
    <source>
        <dbReference type="ARBA" id="ARBA00061210"/>
    </source>
</evidence>
<comment type="function">
    <text evidence="13">Transfers and isomerizes the ribose moiety from AdoMet to the 7-aminomethyl group of 7-deazaguanine (preQ1-tRNA) to give epoxyqueuosine (oQ-tRNA).</text>
</comment>
<keyword evidence="6 13" id="KW-0949">S-adenosyl-L-methionine</keyword>
<comment type="pathway">
    <text evidence="2 13">tRNA modification; tRNA-queuosine biosynthesis.</text>
</comment>
<dbReference type="OrthoDB" id="9805933at2"/>
<sequence length="349" mass="39647">MKLSNFDFELPEELLAKYPAEHRDESRLMVLNRADQTIEHKTFKDVINYFDEGDVLMLNNTKVFPARMFGNKEKTGARIEVFLLRELNAENRLWDVLVDPARKIRIGNKLFFGEDDSLVAEVIDNTTSRGRTLRFLFDGSYEAFREKLLELGETPLPRSVNRDVEELDEERYQTIFAKNEGAVAAPTAGLHFSKHLLKRLEIKGVDFAEMTLHVGLGTFSPVEVEDLSKHKMDSEQIVIPANAADKINNAKAEKRRVCAVGTTVMRTVESSVSSNAQLNPFEGWTNKFIFPPYDFSIANTMITNFHPPKSTLMMQAAAFAGYDFLMEAYKTAVKEGYKFSTYGDAMLII</sequence>
<evidence type="ECO:0000256" key="3">
    <source>
        <dbReference type="ARBA" id="ARBA00011245"/>
    </source>
</evidence>
<evidence type="ECO:0000313" key="17">
    <source>
        <dbReference type="Proteomes" id="UP000183071"/>
    </source>
</evidence>
<dbReference type="Gene3D" id="3.40.1780.10">
    <property type="entry name" value="QueA-like"/>
    <property type="match status" value="1"/>
</dbReference>
<evidence type="ECO:0000256" key="2">
    <source>
        <dbReference type="ARBA" id="ARBA00004691"/>
    </source>
</evidence>
<dbReference type="PATRIC" id="fig|1300348.6.peg.1529"/>
<accession>A0A0N0CFK6</accession>
<dbReference type="InterPro" id="IPR042118">
    <property type="entry name" value="QueA_dom1"/>
</dbReference>
<evidence type="ECO:0000256" key="8">
    <source>
        <dbReference type="ARBA" id="ARBA00052751"/>
    </source>
</evidence>
<dbReference type="SUPFAM" id="SSF111337">
    <property type="entry name" value="QueA-like"/>
    <property type="match status" value="1"/>
</dbReference>
<evidence type="ECO:0000256" key="5">
    <source>
        <dbReference type="ARBA" id="ARBA00022679"/>
    </source>
</evidence>
<dbReference type="PANTHER" id="PTHR30307">
    <property type="entry name" value="S-ADENOSYLMETHIONINE:TRNA RIBOSYLTRANSFERASE-ISOMERASE"/>
    <property type="match status" value="1"/>
</dbReference>
<gene>
    <name evidence="13" type="primary">queA</name>
    <name evidence="14" type="ORF">I602_1530</name>
    <name evidence="15" type="ORF">SAMN05444353_0236</name>
</gene>
<keyword evidence="7 13" id="KW-0671">Queuosine biosynthesis</keyword>
<dbReference type="GO" id="GO:0005737">
    <property type="term" value="C:cytoplasm"/>
    <property type="evidence" value="ECO:0007669"/>
    <property type="project" value="UniProtKB-SubCell"/>
</dbReference>
<dbReference type="Proteomes" id="UP000037716">
    <property type="component" value="Unassembled WGS sequence"/>
</dbReference>
<organism evidence="14 16">
    <name type="scientific">Polaribacter dokdonensis DSW-5</name>
    <dbReference type="NCBI Taxonomy" id="1300348"/>
    <lineage>
        <taxon>Bacteria</taxon>
        <taxon>Pseudomonadati</taxon>
        <taxon>Bacteroidota</taxon>
        <taxon>Flavobacteriia</taxon>
        <taxon>Flavobacteriales</taxon>
        <taxon>Flavobacteriaceae</taxon>
    </lineage>
</organism>
<evidence type="ECO:0000256" key="6">
    <source>
        <dbReference type="ARBA" id="ARBA00022691"/>
    </source>
</evidence>
<name>A0A0N0CFK6_9FLAO</name>
<keyword evidence="5 13" id="KW-0808">Transferase</keyword>
<evidence type="ECO:0000256" key="12">
    <source>
        <dbReference type="ARBA" id="ARBA00076160"/>
    </source>
</evidence>
<dbReference type="GO" id="GO:0051075">
    <property type="term" value="F:S-adenosylmethionine:tRNA ribosyltransferase-isomerase activity"/>
    <property type="evidence" value="ECO:0007669"/>
    <property type="project" value="UniProtKB-EC"/>
</dbReference>
<dbReference type="EMBL" id="LGBR01000001">
    <property type="protein sequence ID" value="KOY51970.1"/>
    <property type="molecule type" value="Genomic_DNA"/>
</dbReference>
<evidence type="ECO:0000256" key="13">
    <source>
        <dbReference type="HAMAP-Rule" id="MF_00113"/>
    </source>
</evidence>
<comment type="similarity">
    <text evidence="9 13">Belongs to the QueA family.</text>
</comment>
<dbReference type="Proteomes" id="UP000183071">
    <property type="component" value="Unassembled WGS sequence"/>
</dbReference>
<dbReference type="Pfam" id="PF02547">
    <property type="entry name" value="Queuosine_synth"/>
    <property type="match status" value="1"/>
</dbReference>
<keyword evidence="4 13" id="KW-0963">Cytoplasm</keyword>
<evidence type="ECO:0000256" key="11">
    <source>
        <dbReference type="ARBA" id="ARBA00069325"/>
    </source>
</evidence>
<comment type="catalytic activity">
    <reaction evidence="8 13">
        <text>7-aminomethyl-7-carbaguanosine(34) in tRNA + S-adenosyl-L-methionine = epoxyqueuosine(34) in tRNA + adenine + L-methionine + 2 H(+)</text>
        <dbReference type="Rhea" id="RHEA:32155"/>
        <dbReference type="Rhea" id="RHEA-COMP:10342"/>
        <dbReference type="Rhea" id="RHEA-COMP:18582"/>
        <dbReference type="ChEBI" id="CHEBI:15378"/>
        <dbReference type="ChEBI" id="CHEBI:16708"/>
        <dbReference type="ChEBI" id="CHEBI:57844"/>
        <dbReference type="ChEBI" id="CHEBI:59789"/>
        <dbReference type="ChEBI" id="CHEBI:82833"/>
        <dbReference type="ChEBI" id="CHEBI:194443"/>
        <dbReference type="EC" id="2.4.99.17"/>
    </reaction>
</comment>
<dbReference type="STRING" id="1300348.I602_1530"/>
<dbReference type="RefSeq" id="WP_053974112.1">
    <property type="nucleotide sequence ID" value="NZ_FNUE01000001.1"/>
</dbReference>
<dbReference type="EC" id="2.4.99.17" evidence="10 13"/>
<evidence type="ECO:0000256" key="10">
    <source>
        <dbReference type="ARBA" id="ARBA00066503"/>
    </source>
</evidence>
<evidence type="ECO:0000256" key="1">
    <source>
        <dbReference type="ARBA" id="ARBA00004496"/>
    </source>
</evidence>
<dbReference type="AlphaFoldDB" id="A0A0N0CFK6"/>
<dbReference type="HAMAP" id="MF_00113">
    <property type="entry name" value="QueA"/>
    <property type="match status" value="1"/>
</dbReference>
<reference evidence="14 16" key="1">
    <citation type="submission" date="2015-07" db="EMBL/GenBank/DDBJ databases">
        <title>Genome of Polaribacter dokdonenesis DSW-5, isolated from seawater off Dokdo in Korea.</title>
        <authorList>
            <person name="Yoon K."/>
            <person name="Song J.Y."/>
            <person name="Kim J.F."/>
        </authorList>
    </citation>
    <scope>NUCLEOTIDE SEQUENCE [LARGE SCALE GENOMIC DNA]</scope>
    <source>
        <strain evidence="14 16">DSW-5</strain>
    </source>
</reference>
<dbReference type="FunFam" id="3.40.1780.10:FF:000001">
    <property type="entry name" value="S-adenosylmethionine:tRNA ribosyltransferase-isomerase"/>
    <property type="match status" value="1"/>
</dbReference>
<dbReference type="NCBIfam" id="NF001140">
    <property type="entry name" value="PRK00147.1"/>
    <property type="match status" value="1"/>
</dbReference>
<reference evidence="15 17" key="2">
    <citation type="submission" date="2016-10" db="EMBL/GenBank/DDBJ databases">
        <authorList>
            <person name="Varghese N."/>
            <person name="Submissions S."/>
        </authorList>
    </citation>
    <scope>NUCLEOTIDE SEQUENCE [LARGE SCALE GENOMIC DNA]</scope>
    <source>
        <strain evidence="15 17">DSW-5</strain>
    </source>
</reference>